<keyword evidence="1" id="KW-0812">Transmembrane</keyword>
<keyword evidence="3" id="KW-1185">Reference proteome</keyword>
<organism evidence="2">
    <name type="scientific">Oppiella nova</name>
    <dbReference type="NCBI Taxonomy" id="334625"/>
    <lineage>
        <taxon>Eukaryota</taxon>
        <taxon>Metazoa</taxon>
        <taxon>Ecdysozoa</taxon>
        <taxon>Arthropoda</taxon>
        <taxon>Chelicerata</taxon>
        <taxon>Arachnida</taxon>
        <taxon>Acari</taxon>
        <taxon>Acariformes</taxon>
        <taxon>Sarcoptiformes</taxon>
        <taxon>Oribatida</taxon>
        <taxon>Brachypylina</taxon>
        <taxon>Oppioidea</taxon>
        <taxon>Oppiidae</taxon>
        <taxon>Oppiella</taxon>
    </lineage>
</organism>
<dbReference type="EMBL" id="OC933778">
    <property type="protein sequence ID" value="CAD7660001.1"/>
    <property type="molecule type" value="Genomic_DNA"/>
</dbReference>
<evidence type="ECO:0000313" key="3">
    <source>
        <dbReference type="Proteomes" id="UP000728032"/>
    </source>
</evidence>
<gene>
    <name evidence="2" type="ORF">ONB1V03_LOCUS16572</name>
</gene>
<dbReference type="EMBL" id="CAJPVJ010018953">
    <property type="protein sequence ID" value="CAG2177139.1"/>
    <property type="molecule type" value="Genomic_DNA"/>
</dbReference>
<dbReference type="AlphaFoldDB" id="A0A7R9MIR0"/>
<sequence length="107" mass="12370">MVYTYVSNWKSLLFQCIIYQLLGIIILIHYNWDMIKPNGCLEVDFTSGNTCNKTLDELLDETYIQQNIKYNLLVAVSIVSVIVVVMSATFCSDLLVFNREHQNDIQN</sequence>
<keyword evidence="1" id="KW-1133">Transmembrane helix</keyword>
<name>A0A7R9MIR0_9ACAR</name>
<evidence type="ECO:0000313" key="2">
    <source>
        <dbReference type="EMBL" id="CAD7660001.1"/>
    </source>
</evidence>
<reference evidence="2" key="1">
    <citation type="submission" date="2020-11" db="EMBL/GenBank/DDBJ databases">
        <authorList>
            <person name="Tran Van P."/>
        </authorList>
    </citation>
    <scope>NUCLEOTIDE SEQUENCE</scope>
</reference>
<protein>
    <submittedName>
        <fullName evidence="2">Uncharacterized protein</fullName>
    </submittedName>
</protein>
<evidence type="ECO:0000256" key="1">
    <source>
        <dbReference type="SAM" id="Phobius"/>
    </source>
</evidence>
<feature type="transmembrane region" description="Helical" evidence="1">
    <location>
        <begin position="72"/>
        <end position="97"/>
    </location>
</feature>
<keyword evidence="1" id="KW-0472">Membrane</keyword>
<feature type="transmembrane region" description="Helical" evidence="1">
    <location>
        <begin position="12"/>
        <end position="32"/>
    </location>
</feature>
<dbReference type="Proteomes" id="UP000728032">
    <property type="component" value="Unassembled WGS sequence"/>
</dbReference>
<proteinExistence type="predicted"/>
<accession>A0A7R9MIR0</accession>